<dbReference type="AlphaFoldDB" id="A0A9W5RZ23"/>
<dbReference type="Proteomes" id="UP000053750">
    <property type="component" value="Unassembled WGS sequence"/>
</dbReference>
<organism evidence="2 3">
    <name type="scientific">Paenibacillus darwinianus</name>
    <dbReference type="NCBI Taxonomy" id="1380763"/>
    <lineage>
        <taxon>Bacteria</taxon>
        <taxon>Bacillati</taxon>
        <taxon>Bacillota</taxon>
        <taxon>Bacilli</taxon>
        <taxon>Bacillales</taxon>
        <taxon>Paenibacillaceae</taxon>
        <taxon>Paenibacillus</taxon>
    </lineage>
</organism>
<dbReference type="PROSITE" id="PS50887">
    <property type="entry name" value="GGDEF"/>
    <property type="match status" value="1"/>
</dbReference>
<dbReference type="EMBL" id="JFHU01000193">
    <property type="protein sequence ID" value="EXX86393.1"/>
    <property type="molecule type" value="Genomic_DNA"/>
</dbReference>
<evidence type="ECO:0000259" key="1">
    <source>
        <dbReference type="PROSITE" id="PS50887"/>
    </source>
</evidence>
<comment type="caution">
    <text evidence="2">The sequence shown here is derived from an EMBL/GenBank/DDBJ whole genome shotgun (WGS) entry which is preliminary data.</text>
</comment>
<dbReference type="Pfam" id="PF00990">
    <property type="entry name" value="GGDEF"/>
    <property type="match status" value="1"/>
</dbReference>
<keyword evidence="3" id="KW-1185">Reference proteome</keyword>
<protein>
    <recommendedName>
        <fullName evidence="1">GGDEF domain-containing protein</fullName>
    </recommendedName>
</protein>
<dbReference type="CDD" id="cd01949">
    <property type="entry name" value="GGDEF"/>
    <property type="match status" value="1"/>
</dbReference>
<gene>
    <name evidence="2" type="ORF">BG53_06355</name>
</gene>
<dbReference type="OrthoDB" id="9759607at2"/>
<feature type="domain" description="GGDEF" evidence="1">
    <location>
        <begin position="175"/>
        <end position="306"/>
    </location>
</feature>
<dbReference type="SMART" id="SM00267">
    <property type="entry name" value="GGDEF"/>
    <property type="match status" value="1"/>
</dbReference>
<dbReference type="PANTHER" id="PTHR46663:SF2">
    <property type="entry name" value="GGDEF DOMAIN-CONTAINING PROTEIN"/>
    <property type="match status" value="1"/>
</dbReference>
<dbReference type="SUPFAM" id="SSF55073">
    <property type="entry name" value="Nucleotide cyclase"/>
    <property type="match status" value="1"/>
</dbReference>
<reference evidence="2 3" key="1">
    <citation type="submission" date="2014-02" db="EMBL/GenBank/DDBJ databases">
        <title>Genome sequence of Paenibacillus darwinianus reveals adaptive mechanisms for survival in Antarctic soils.</title>
        <authorList>
            <person name="Dsouza M."/>
            <person name="Taylor M.W."/>
            <person name="Turner S.J."/>
            <person name="Aislabie J."/>
        </authorList>
    </citation>
    <scope>NUCLEOTIDE SEQUENCE [LARGE SCALE GENOMIC DNA]</scope>
    <source>
        <strain evidence="2 3">CE1</strain>
    </source>
</reference>
<dbReference type="InterPro" id="IPR029787">
    <property type="entry name" value="Nucleotide_cyclase"/>
</dbReference>
<dbReference type="PANTHER" id="PTHR46663">
    <property type="entry name" value="DIGUANYLATE CYCLASE DGCT-RELATED"/>
    <property type="match status" value="1"/>
</dbReference>
<evidence type="ECO:0000313" key="2">
    <source>
        <dbReference type="EMBL" id="EXX86393.1"/>
    </source>
</evidence>
<dbReference type="InterPro" id="IPR000160">
    <property type="entry name" value="GGDEF_dom"/>
</dbReference>
<dbReference type="NCBIfam" id="TIGR00254">
    <property type="entry name" value="GGDEF"/>
    <property type="match status" value="1"/>
</dbReference>
<dbReference type="InterPro" id="IPR052163">
    <property type="entry name" value="DGC-Regulatory_Protein"/>
</dbReference>
<dbReference type="InterPro" id="IPR043128">
    <property type="entry name" value="Rev_trsase/Diguanyl_cyclase"/>
</dbReference>
<accession>A0A9W5RZ23</accession>
<sequence>MAAGLPKDAGWKIHHLLVMDFSSFGHLLDTLTEILGAKAVFIADTEGPLHPILSIWSMDEKSPADGSPLSAPTVYSKLISECKNNVIIDDISSHLLASSFIGVPVVLPDGRRCGTICSISTDRTFTGKDSFFLEKAAKSLACLIEMEDIIAYDELTDLYKRGYAETLFRHTAHWSSFAVAFLDLNDFKRINDTYGHEFGNAVLQHVGATLKRLSANGAFVPCRYAGDEFLAIFPAYSEQEDVLLALECILSELSTPVSILSQNFTVSASIGVCFEADSLHAYIVSADSAMYRMKQTHKQGIAVSGSDSYEWIPKSG</sequence>
<name>A0A9W5RZ23_9BACL</name>
<dbReference type="Gene3D" id="3.30.70.270">
    <property type="match status" value="1"/>
</dbReference>
<dbReference type="SUPFAM" id="SSF55781">
    <property type="entry name" value="GAF domain-like"/>
    <property type="match status" value="1"/>
</dbReference>
<proteinExistence type="predicted"/>
<evidence type="ECO:0000313" key="3">
    <source>
        <dbReference type="Proteomes" id="UP000053750"/>
    </source>
</evidence>